<evidence type="ECO:0008006" key="4">
    <source>
        <dbReference type="Google" id="ProtNLM"/>
    </source>
</evidence>
<feature type="compositionally biased region" description="Pro residues" evidence="1">
    <location>
        <begin position="344"/>
        <end position="353"/>
    </location>
</feature>
<dbReference type="SUPFAM" id="SSF53474">
    <property type="entry name" value="alpha/beta-Hydrolases"/>
    <property type="match status" value="1"/>
</dbReference>
<dbReference type="Gene3D" id="3.40.50.1820">
    <property type="entry name" value="alpha/beta hydrolase"/>
    <property type="match status" value="1"/>
</dbReference>
<name>A0ABV7R040_9RHOB</name>
<sequence length="353" mass="39546">MTDASVEDRDDEHLDEDAPPNELPADKNAAPQPPDLAPRWIVDMRRSEHRIGYYKSLGEYALQFTDRGDAVLVVSFDNLSAARDAGIDRDSWGYGFVAKNGWSHLGVLAFGANWFRSEDLFAELRALAKSGFFRRFGRVFLTGTSMGGYAACAFASLVPGCTVLAFSPQASLDQDLAPWEKRFPAGRKMDWSGDFSNAAREVAAAAEVWLVYDPHFEEDRQHIEMFSGPNIRLLKARYAGHKTALILRRANLLSTVVRETVRGEMTPARFYRHYRAVRTFPWFASIIADKALSRRHFGLSKRMVIYLRNSGQGFLAHKIRQKHIEAAGGPRPGRPAGRRRKAPVAPPVTPPVE</sequence>
<feature type="region of interest" description="Disordered" evidence="1">
    <location>
        <begin position="1"/>
        <end position="38"/>
    </location>
</feature>
<dbReference type="EMBL" id="JBHRXJ010000001">
    <property type="protein sequence ID" value="MFC3526918.1"/>
    <property type="molecule type" value="Genomic_DNA"/>
</dbReference>
<dbReference type="Proteomes" id="UP001595721">
    <property type="component" value="Unassembled WGS sequence"/>
</dbReference>
<dbReference type="InterPro" id="IPR029058">
    <property type="entry name" value="AB_hydrolase_fold"/>
</dbReference>
<comment type="caution">
    <text evidence="2">The sequence shown here is derived from an EMBL/GenBank/DDBJ whole genome shotgun (WGS) entry which is preliminary data.</text>
</comment>
<feature type="region of interest" description="Disordered" evidence="1">
    <location>
        <begin position="325"/>
        <end position="353"/>
    </location>
</feature>
<proteinExistence type="predicted"/>
<reference evidence="3" key="1">
    <citation type="journal article" date="2019" name="Int. J. Syst. Evol. Microbiol.">
        <title>The Global Catalogue of Microorganisms (GCM) 10K type strain sequencing project: providing services to taxonomists for standard genome sequencing and annotation.</title>
        <authorList>
            <consortium name="The Broad Institute Genomics Platform"/>
            <consortium name="The Broad Institute Genome Sequencing Center for Infectious Disease"/>
            <person name="Wu L."/>
            <person name="Ma J."/>
        </authorList>
    </citation>
    <scope>NUCLEOTIDE SEQUENCE [LARGE SCALE GENOMIC DNA]</scope>
    <source>
        <strain evidence="3">KCTC 42899</strain>
    </source>
</reference>
<accession>A0ABV7R040</accession>
<dbReference type="RefSeq" id="WP_377742261.1">
    <property type="nucleotide sequence ID" value="NZ_JBHRXJ010000001.1"/>
</dbReference>
<organism evidence="2 3">
    <name type="scientific">Paracoccus mangrovi</name>
    <dbReference type="NCBI Taxonomy" id="1715645"/>
    <lineage>
        <taxon>Bacteria</taxon>
        <taxon>Pseudomonadati</taxon>
        <taxon>Pseudomonadota</taxon>
        <taxon>Alphaproteobacteria</taxon>
        <taxon>Rhodobacterales</taxon>
        <taxon>Paracoccaceae</taxon>
        <taxon>Paracoccus</taxon>
    </lineage>
</organism>
<evidence type="ECO:0000313" key="2">
    <source>
        <dbReference type="EMBL" id="MFC3526918.1"/>
    </source>
</evidence>
<evidence type="ECO:0000313" key="3">
    <source>
        <dbReference type="Proteomes" id="UP001595721"/>
    </source>
</evidence>
<protein>
    <recommendedName>
        <fullName evidence="4">Phosphoadenosine phosphosulfate reductase</fullName>
    </recommendedName>
</protein>
<keyword evidence="3" id="KW-1185">Reference proteome</keyword>
<feature type="compositionally biased region" description="Acidic residues" evidence="1">
    <location>
        <begin position="8"/>
        <end position="19"/>
    </location>
</feature>
<evidence type="ECO:0000256" key="1">
    <source>
        <dbReference type="SAM" id="MobiDB-lite"/>
    </source>
</evidence>
<gene>
    <name evidence="2" type="ORF">ACFOMH_01950</name>
</gene>